<dbReference type="PROSITE" id="PS00061">
    <property type="entry name" value="ADH_SHORT"/>
    <property type="match status" value="1"/>
</dbReference>
<dbReference type="PANTHER" id="PTHR44085:SF2">
    <property type="entry name" value="SEPIAPTERIN REDUCTASE"/>
    <property type="match status" value="1"/>
</dbReference>
<dbReference type="STRING" id="872970.SAMN04488134_1089"/>
<gene>
    <name evidence="6" type="ORF">SAMN04488134_1089</name>
</gene>
<dbReference type="GO" id="GO:0006729">
    <property type="term" value="P:tetrahydrobiopterin biosynthetic process"/>
    <property type="evidence" value="ECO:0007669"/>
    <property type="project" value="TreeGrafter"/>
</dbReference>
<evidence type="ECO:0000256" key="5">
    <source>
        <dbReference type="ARBA" id="ARBA00023002"/>
    </source>
</evidence>
<proteinExistence type="inferred from homology"/>
<dbReference type="Proteomes" id="UP000199300">
    <property type="component" value="Unassembled WGS sequence"/>
</dbReference>
<accession>A0A1H8Q1W2</accession>
<keyword evidence="5" id="KW-0560">Oxidoreductase</keyword>
<name>A0A1H8Q1W2_9BACI</name>
<evidence type="ECO:0000313" key="7">
    <source>
        <dbReference type="Proteomes" id="UP000199300"/>
    </source>
</evidence>
<evidence type="ECO:0000256" key="1">
    <source>
        <dbReference type="ARBA" id="ARBA00004496"/>
    </source>
</evidence>
<evidence type="ECO:0000256" key="2">
    <source>
        <dbReference type="ARBA" id="ARBA00006484"/>
    </source>
</evidence>
<dbReference type="InterPro" id="IPR020904">
    <property type="entry name" value="Sc_DH/Rdtase_CS"/>
</dbReference>
<keyword evidence="3" id="KW-0963">Cytoplasm</keyword>
<dbReference type="GO" id="GO:0005737">
    <property type="term" value="C:cytoplasm"/>
    <property type="evidence" value="ECO:0007669"/>
    <property type="project" value="UniProtKB-SubCell"/>
</dbReference>
<comment type="subcellular location">
    <subcellularLocation>
        <location evidence="1">Cytoplasm</location>
    </subcellularLocation>
</comment>
<organism evidence="6 7">
    <name type="scientific">Amphibacillus marinus</name>
    <dbReference type="NCBI Taxonomy" id="872970"/>
    <lineage>
        <taxon>Bacteria</taxon>
        <taxon>Bacillati</taxon>
        <taxon>Bacillota</taxon>
        <taxon>Bacilli</taxon>
        <taxon>Bacillales</taxon>
        <taxon>Bacillaceae</taxon>
        <taxon>Amphibacillus</taxon>
    </lineage>
</organism>
<comment type="similarity">
    <text evidence="2">Belongs to the short-chain dehydrogenases/reductases (SDR) family.</text>
</comment>
<dbReference type="InterPro" id="IPR036291">
    <property type="entry name" value="NAD(P)-bd_dom_sf"/>
</dbReference>
<dbReference type="GO" id="GO:0004757">
    <property type="term" value="F:sepiapterin reductase (NADP+) activity"/>
    <property type="evidence" value="ECO:0007669"/>
    <property type="project" value="TreeGrafter"/>
</dbReference>
<dbReference type="PRINTS" id="PR00081">
    <property type="entry name" value="GDHRDH"/>
</dbReference>
<dbReference type="EMBL" id="FODJ01000008">
    <property type="protein sequence ID" value="SEO48066.1"/>
    <property type="molecule type" value="Genomic_DNA"/>
</dbReference>
<dbReference type="Gene3D" id="3.40.50.720">
    <property type="entry name" value="NAD(P)-binding Rossmann-like Domain"/>
    <property type="match status" value="1"/>
</dbReference>
<dbReference type="PANTHER" id="PTHR44085">
    <property type="entry name" value="SEPIAPTERIN REDUCTASE"/>
    <property type="match status" value="1"/>
</dbReference>
<evidence type="ECO:0000256" key="4">
    <source>
        <dbReference type="ARBA" id="ARBA00022857"/>
    </source>
</evidence>
<dbReference type="RefSeq" id="WP_091498168.1">
    <property type="nucleotide sequence ID" value="NZ_FODJ01000008.1"/>
</dbReference>
<evidence type="ECO:0000256" key="3">
    <source>
        <dbReference type="ARBA" id="ARBA00022490"/>
    </source>
</evidence>
<dbReference type="SUPFAM" id="SSF51735">
    <property type="entry name" value="NAD(P)-binding Rossmann-fold domains"/>
    <property type="match status" value="1"/>
</dbReference>
<dbReference type="NCBIfam" id="NF005381">
    <property type="entry name" value="PRK06924.1"/>
    <property type="match status" value="1"/>
</dbReference>
<evidence type="ECO:0000313" key="6">
    <source>
        <dbReference type="EMBL" id="SEO48066.1"/>
    </source>
</evidence>
<keyword evidence="4" id="KW-0521">NADP</keyword>
<dbReference type="AlphaFoldDB" id="A0A1H8Q1W2"/>
<dbReference type="Pfam" id="PF00106">
    <property type="entry name" value="adh_short"/>
    <property type="match status" value="1"/>
</dbReference>
<dbReference type="InterPro" id="IPR002347">
    <property type="entry name" value="SDR_fam"/>
</dbReference>
<reference evidence="6 7" key="1">
    <citation type="submission" date="2016-10" db="EMBL/GenBank/DDBJ databases">
        <authorList>
            <person name="de Groot N.N."/>
        </authorList>
    </citation>
    <scope>NUCLEOTIDE SEQUENCE [LARGE SCALE GENOMIC DNA]</scope>
    <source>
        <strain evidence="6 7">CGMCC 1.10434</strain>
    </source>
</reference>
<dbReference type="InterPro" id="IPR051721">
    <property type="entry name" value="Biopterin_syn/organic_redct"/>
</dbReference>
<sequence>MRHAIVTGTSKGLGAAIAKHMLQQGVHVSGLARNQNNALNEVALHQQTTYQHFSCDLTDVKQIKQCFAKIITNIFNKETDCVYLVNNAATVQPINTVSKHHLDDVQAHMQLNLLAPMHITSLALKAAHKANVKIVIVNISSGAANRITYGWSAYGASKAGLNHFSETAALEERELNSDNKIIIFDPSIMDTGMQGEIRSTDEMAFQQVEQFKQYQLEHKLRSADQVAKVLLKLLGDEDNLVSGQRYHINDYL</sequence>
<dbReference type="OrthoDB" id="9794387at2"/>
<keyword evidence="7" id="KW-1185">Reference proteome</keyword>
<protein>
    <submittedName>
        <fullName evidence="6">Benzil reductase ((S)-benzoin forming)</fullName>
    </submittedName>
</protein>